<keyword evidence="2" id="KW-0805">Transcription regulation</keyword>
<reference evidence="10" key="1">
    <citation type="journal article" date="2023" name="Proc. Natl. Acad. Sci. U.S.A.">
        <title>Genomic and structural basis for evolution of tropane alkaloid biosynthesis.</title>
        <authorList>
            <person name="Wanga Y.-J."/>
            <person name="Taina T."/>
            <person name="Yua J.-Y."/>
            <person name="Lia J."/>
            <person name="Xua B."/>
            <person name="Chenc J."/>
            <person name="D'Auriad J.C."/>
            <person name="Huanga J.-P."/>
            <person name="Huanga S.-X."/>
        </authorList>
    </citation>
    <scope>NUCLEOTIDE SEQUENCE [LARGE SCALE GENOMIC DNA]</scope>
    <source>
        <strain evidence="10">cv. KIB-2019</strain>
    </source>
</reference>
<dbReference type="InterPro" id="IPR046955">
    <property type="entry name" value="PHR1-like"/>
</dbReference>
<keyword evidence="5" id="KW-0539">Nucleus</keyword>
<feature type="compositionally biased region" description="Low complexity" evidence="6">
    <location>
        <begin position="409"/>
        <end position="420"/>
    </location>
</feature>
<dbReference type="PANTHER" id="PTHR31499">
    <property type="entry name" value="MYB FAMILY TRANSCRIPTION FACTOR PHL11"/>
    <property type="match status" value="1"/>
</dbReference>
<feature type="region of interest" description="Disordered" evidence="6">
    <location>
        <begin position="190"/>
        <end position="229"/>
    </location>
</feature>
<evidence type="ECO:0000256" key="5">
    <source>
        <dbReference type="ARBA" id="ARBA00023242"/>
    </source>
</evidence>
<dbReference type="PANTHER" id="PTHR31499:SF80">
    <property type="entry name" value="HTH MYB-TYPE DOMAIN-CONTAINING PROTEIN"/>
    <property type="match status" value="1"/>
</dbReference>
<dbReference type="GO" id="GO:0000976">
    <property type="term" value="F:transcription cis-regulatory region binding"/>
    <property type="evidence" value="ECO:0007669"/>
    <property type="project" value="UniProtKB-ARBA"/>
</dbReference>
<evidence type="ECO:0000259" key="7">
    <source>
        <dbReference type="Pfam" id="PF00249"/>
    </source>
</evidence>
<dbReference type="EMBL" id="JAJAGQ010000015">
    <property type="protein sequence ID" value="KAJ8542321.1"/>
    <property type="molecule type" value="Genomic_DNA"/>
</dbReference>
<dbReference type="InterPro" id="IPR009057">
    <property type="entry name" value="Homeodomain-like_sf"/>
</dbReference>
<feature type="compositionally biased region" description="Basic and acidic residues" evidence="6">
    <location>
        <begin position="390"/>
        <end position="407"/>
    </location>
</feature>
<feature type="domain" description="MYB-CC type transcription factor LHEQLE-containing" evidence="8">
    <location>
        <begin position="324"/>
        <end position="368"/>
    </location>
</feature>
<keyword evidence="3" id="KW-0175">Coiled coil</keyword>
<dbReference type="InterPro" id="IPR001005">
    <property type="entry name" value="SANT/Myb"/>
</dbReference>
<dbReference type="InterPro" id="IPR025756">
    <property type="entry name" value="Myb_CC_LHEQLE"/>
</dbReference>
<evidence type="ECO:0000256" key="4">
    <source>
        <dbReference type="ARBA" id="ARBA00023163"/>
    </source>
</evidence>
<feature type="compositionally biased region" description="Basic and acidic residues" evidence="6">
    <location>
        <begin position="421"/>
        <end position="433"/>
    </location>
</feature>
<dbReference type="Pfam" id="PF00249">
    <property type="entry name" value="Myb_DNA-binding"/>
    <property type="match status" value="1"/>
</dbReference>
<dbReference type="Pfam" id="PF14379">
    <property type="entry name" value="Myb_CC_LHEQLE"/>
    <property type="match status" value="1"/>
</dbReference>
<comment type="similarity">
    <text evidence="1">Belongs to the MYB-CC family.</text>
</comment>
<evidence type="ECO:0000256" key="2">
    <source>
        <dbReference type="ARBA" id="ARBA00023015"/>
    </source>
</evidence>
<dbReference type="GO" id="GO:0003700">
    <property type="term" value="F:DNA-binding transcription factor activity"/>
    <property type="evidence" value="ECO:0007669"/>
    <property type="project" value="InterPro"/>
</dbReference>
<evidence type="ECO:0000259" key="8">
    <source>
        <dbReference type="Pfam" id="PF14379"/>
    </source>
</evidence>
<sequence length="453" mass="49975">MNMRCALCIQKSSEAQHSNMGVSGAMSTSLSILPSLEEKYLKVPDSLHVLTEKEQTKSGTVGHLLSSTSGPHRDFHFSLTSSQESRQHNYPFISSEGPSATCRSSLSSIQSISFDNFPMENNNNYLGKDSCHDFIDFPTNVPVQNGQVESLAKRSDLQDWADQLINDDDVLVSSWSDILIGVNPPNSEPKFPGASEVLSCQPHTLPPPHPSTSSGQSCPVGSPSSTTALTKPRMRWTPELHEVFVEAIKKIGGSECTFSLFSEATPKGVLKLMNVEGLTIYHVKSHLQKYRTARYKPEPSEGTPEMKPISVTEMPSLDLKTTMGITEALRLQMEVQKQLHEQLEIQRKLQLRIEEQGKYLEMMFEKTKDIGKDLKVSSSRTDEPPSPPTEMKHSPSDDKSEALEKDPVSLNGRSSSGGNSLDKKALEDHDSDGRNLCCSPPLKRAKTEETSAS</sequence>
<dbReference type="SUPFAM" id="SSF46689">
    <property type="entry name" value="Homeodomain-like"/>
    <property type="match status" value="1"/>
</dbReference>
<dbReference type="InterPro" id="IPR006447">
    <property type="entry name" value="Myb_dom_plants"/>
</dbReference>
<feature type="domain" description="Myb-like" evidence="7">
    <location>
        <begin position="233"/>
        <end position="291"/>
    </location>
</feature>
<organism evidence="9 10">
    <name type="scientific">Anisodus acutangulus</name>
    <dbReference type="NCBI Taxonomy" id="402998"/>
    <lineage>
        <taxon>Eukaryota</taxon>
        <taxon>Viridiplantae</taxon>
        <taxon>Streptophyta</taxon>
        <taxon>Embryophyta</taxon>
        <taxon>Tracheophyta</taxon>
        <taxon>Spermatophyta</taxon>
        <taxon>Magnoliopsida</taxon>
        <taxon>eudicotyledons</taxon>
        <taxon>Gunneridae</taxon>
        <taxon>Pentapetalae</taxon>
        <taxon>asterids</taxon>
        <taxon>lamiids</taxon>
        <taxon>Solanales</taxon>
        <taxon>Solanaceae</taxon>
        <taxon>Solanoideae</taxon>
        <taxon>Hyoscyameae</taxon>
        <taxon>Anisodus</taxon>
    </lineage>
</organism>
<evidence type="ECO:0000313" key="9">
    <source>
        <dbReference type="EMBL" id="KAJ8542321.1"/>
    </source>
</evidence>
<accession>A0A9Q1LQH2</accession>
<feature type="region of interest" description="Disordered" evidence="6">
    <location>
        <begin position="371"/>
        <end position="453"/>
    </location>
</feature>
<feature type="compositionally biased region" description="Polar residues" evidence="6">
    <location>
        <begin position="215"/>
        <end position="229"/>
    </location>
</feature>
<dbReference type="Gene3D" id="1.10.10.60">
    <property type="entry name" value="Homeodomain-like"/>
    <property type="match status" value="1"/>
</dbReference>
<feature type="compositionally biased region" description="Basic and acidic residues" evidence="6">
    <location>
        <begin position="371"/>
        <end position="383"/>
    </location>
</feature>
<proteinExistence type="inferred from homology"/>
<dbReference type="GO" id="GO:0010597">
    <property type="term" value="P:green leaf volatile biosynthetic process"/>
    <property type="evidence" value="ECO:0007669"/>
    <property type="project" value="UniProtKB-ARBA"/>
</dbReference>
<dbReference type="Proteomes" id="UP001152561">
    <property type="component" value="Unassembled WGS sequence"/>
</dbReference>
<evidence type="ECO:0000256" key="3">
    <source>
        <dbReference type="ARBA" id="ARBA00023054"/>
    </source>
</evidence>
<evidence type="ECO:0000256" key="1">
    <source>
        <dbReference type="ARBA" id="ARBA00006783"/>
    </source>
</evidence>
<protein>
    <submittedName>
        <fullName evidence="9">Uncharacterized protein</fullName>
    </submittedName>
</protein>
<dbReference type="NCBIfam" id="TIGR01557">
    <property type="entry name" value="myb_SHAQKYF"/>
    <property type="match status" value="1"/>
</dbReference>
<evidence type="ECO:0000256" key="6">
    <source>
        <dbReference type="SAM" id="MobiDB-lite"/>
    </source>
</evidence>
<keyword evidence="4" id="KW-0804">Transcription</keyword>
<dbReference type="OrthoDB" id="551907at2759"/>
<keyword evidence="10" id="KW-1185">Reference proteome</keyword>
<comment type="caution">
    <text evidence="9">The sequence shown here is derived from an EMBL/GenBank/DDBJ whole genome shotgun (WGS) entry which is preliminary data.</text>
</comment>
<gene>
    <name evidence="9" type="ORF">K7X08_017187</name>
</gene>
<evidence type="ECO:0000313" key="10">
    <source>
        <dbReference type="Proteomes" id="UP001152561"/>
    </source>
</evidence>
<name>A0A9Q1LQH2_9SOLA</name>
<dbReference type="AlphaFoldDB" id="A0A9Q1LQH2"/>